<dbReference type="Gramene" id="ESW12919">
    <property type="protein sequence ID" value="ESW12919"/>
    <property type="gene ID" value="PHAVU_008G152700g"/>
</dbReference>
<keyword evidence="1" id="KW-0175">Coiled coil</keyword>
<proteinExistence type="predicted"/>
<evidence type="ECO:0000313" key="2">
    <source>
        <dbReference type="EMBL" id="ESW12919.1"/>
    </source>
</evidence>
<sequence>MEGRLEKMMKEKEDLKAKNAALEIAKVSIEVELEQLQDNVLTMCRESFNQAVRQAHMLYQGLPADGDFDVNKDVLEGCLLAFDELVALRNPMPRVDVQDIEDEDD</sequence>
<dbReference type="AlphaFoldDB" id="V7B530"/>
<keyword evidence="3" id="KW-1185">Reference proteome</keyword>
<evidence type="ECO:0000313" key="3">
    <source>
        <dbReference type="Proteomes" id="UP000000226"/>
    </source>
</evidence>
<accession>V7B530</accession>
<evidence type="ECO:0000256" key="1">
    <source>
        <dbReference type="SAM" id="Coils"/>
    </source>
</evidence>
<feature type="coiled-coil region" evidence="1">
    <location>
        <begin position="5"/>
        <end position="39"/>
    </location>
</feature>
<organism evidence="2 3">
    <name type="scientific">Phaseolus vulgaris</name>
    <name type="common">Kidney bean</name>
    <name type="synonym">French bean</name>
    <dbReference type="NCBI Taxonomy" id="3885"/>
    <lineage>
        <taxon>Eukaryota</taxon>
        <taxon>Viridiplantae</taxon>
        <taxon>Streptophyta</taxon>
        <taxon>Embryophyta</taxon>
        <taxon>Tracheophyta</taxon>
        <taxon>Spermatophyta</taxon>
        <taxon>Magnoliopsida</taxon>
        <taxon>eudicotyledons</taxon>
        <taxon>Gunneridae</taxon>
        <taxon>Pentapetalae</taxon>
        <taxon>rosids</taxon>
        <taxon>fabids</taxon>
        <taxon>Fabales</taxon>
        <taxon>Fabaceae</taxon>
        <taxon>Papilionoideae</taxon>
        <taxon>50 kb inversion clade</taxon>
        <taxon>NPAAA clade</taxon>
        <taxon>indigoferoid/millettioid clade</taxon>
        <taxon>Phaseoleae</taxon>
        <taxon>Phaseolus</taxon>
    </lineage>
</organism>
<dbReference type="EMBL" id="CM002295">
    <property type="protein sequence ID" value="ESW12919.1"/>
    <property type="molecule type" value="Genomic_DNA"/>
</dbReference>
<protein>
    <submittedName>
        <fullName evidence="2">Uncharacterized protein</fullName>
    </submittedName>
</protein>
<dbReference type="SMR" id="V7B530"/>
<gene>
    <name evidence="2" type="ORF">PHAVU_008G152700g</name>
</gene>
<reference evidence="3" key="1">
    <citation type="journal article" date="2014" name="Nat. Genet.">
        <title>A reference genome for common bean and genome-wide analysis of dual domestications.</title>
        <authorList>
            <person name="Schmutz J."/>
            <person name="McClean P.E."/>
            <person name="Mamidi S."/>
            <person name="Wu G.A."/>
            <person name="Cannon S.B."/>
            <person name="Grimwood J."/>
            <person name="Jenkins J."/>
            <person name="Shu S."/>
            <person name="Song Q."/>
            <person name="Chavarro C."/>
            <person name="Torres-Torres M."/>
            <person name="Geffroy V."/>
            <person name="Moghaddam S.M."/>
            <person name="Gao D."/>
            <person name="Abernathy B."/>
            <person name="Barry K."/>
            <person name="Blair M."/>
            <person name="Brick M.A."/>
            <person name="Chovatia M."/>
            <person name="Gepts P."/>
            <person name="Goodstein D.M."/>
            <person name="Gonzales M."/>
            <person name="Hellsten U."/>
            <person name="Hyten D.L."/>
            <person name="Jia G."/>
            <person name="Kelly J.D."/>
            <person name="Kudrna D."/>
            <person name="Lee R."/>
            <person name="Richard M.M."/>
            <person name="Miklas P.N."/>
            <person name="Osorno J.M."/>
            <person name="Rodrigues J."/>
            <person name="Thareau V."/>
            <person name="Urrea C.A."/>
            <person name="Wang M."/>
            <person name="Yu Y."/>
            <person name="Zhang M."/>
            <person name="Wing R.A."/>
            <person name="Cregan P.B."/>
            <person name="Rokhsar D.S."/>
            <person name="Jackson S.A."/>
        </authorList>
    </citation>
    <scope>NUCLEOTIDE SEQUENCE [LARGE SCALE GENOMIC DNA]</scope>
    <source>
        <strain evidence="3">cv. G19833</strain>
    </source>
</reference>
<dbReference type="Proteomes" id="UP000000226">
    <property type="component" value="Chromosome 8"/>
</dbReference>
<name>V7B530_PHAVU</name>